<gene>
    <name evidence="2" type="ORF">GCM10007932_56180</name>
</gene>
<organism evidence="2 3">
    <name type="scientific">Vibrio penaeicida</name>
    <dbReference type="NCBI Taxonomy" id="104609"/>
    <lineage>
        <taxon>Bacteria</taxon>
        <taxon>Pseudomonadati</taxon>
        <taxon>Pseudomonadota</taxon>
        <taxon>Gammaproteobacteria</taxon>
        <taxon>Vibrionales</taxon>
        <taxon>Vibrionaceae</taxon>
        <taxon>Vibrio</taxon>
    </lineage>
</organism>
<dbReference type="EMBL" id="BSNX01000075">
    <property type="protein sequence ID" value="GLQ76255.1"/>
    <property type="molecule type" value="Genomic_DNA"/>
</dbReference>
<reference evidence="3" key="1">
    <citation type="journal article" date="2019" name="Int. J. Syst. Evol. Microbiol.">
        <title>The Global Catalogue of Microorganisms (GCM) 10K type strain sequencing project: providing services to taxonomists for standard genome sequencing and annotation.</title>
        <authorList>
            <consortium name="The Broad Institute Genomics Platform"/>
            <consortium name="The Broad Institute Genome Sequencing Center for Infectious Disease"/>
            <person name="Wu L."/>
            <person name="Ma J."/>
        </authorList>
    </citation>
    <scope>NUCLEOTIDE SEQUENCE [LARGE SCALE GENOMIC DNA]</scope>
    <source>
        <strain evidence="3">NBRC 15640</strain>
    </source>
</reference>
<feature type="domain" description="Lcl C-terminal" evidence="1">
    <location>
        <begin position="54"/>
        <end position="202"/>
    </location>
</feature>
<evidence type="ECO:0000313" key="3">
    <source>
        <dbReference type="Proteomes" id="UP001156690"/>
    </source>
</evidence>
<proteinExistence type="predicted"/>
<name>A0AAV5P0B0_9VIBR</name>
<dbReference type="Pfam" id="PF07603">
    <property type="entry name" value="Lcl_C"/>
    <property type="match status" value="1"/>
</dbReference>
<dbReference type="AlphaFoldDB" id="A0AAV5P0B0"/>
<evidence type="ECO:0000259" key="1">
    <source>
        <dbReference type="Pfam" id="PF07603"/>
    </source>
</evidence>
<dbReference type="RefSeq" id="WP_126607342.1">
    <property type="nucleotide sequence ID" value="NZ_AP025145.1"/>
</dbReference>
<evidence type="ECO:0000313" key="2">
    <source>
        <dbReference type="EMBL" id="GLQ76255.1"/>
    </source>
</evidence>
<comment type="caution">
    <text evidence="2">The sequence shown here is derived from an EMBL/GenBank/DDBJ whole genome shotgun (WGS) entry which is preliminary data.</text>
</comment>
<accession>A0AAV5P0B0</accession>
<keyword evidence="3" id="KW-1185">Reference proteome</keyword>
<sequence length="225" mass="25832">MKLRILATLLMIAATSIYSYVSFNILPVQLEHPRYVKVTHTGEHLMPWQGPWACVADEKTGLLWEVKTDDESIHDADWTYSWFNGQLGAPDKGDCFYQDGRCDTQELIKRTNSQGLCGNHNWRLPTPKELVSLLQNNDRPNQAQIATDFFPRIKNSDYWTISANKSLDQQYRHLKHGALAFNLFEGKENPLPYRNAAFVVLVSKPHREGHTSQMTLTSINQRSNE</sequence>
<dbReference type="InterPro" id="IPR011460">
    <property type="entry name" value="Lcl_C"/>
</dbReference>
<protein>
    <recommendedName>
        <fullName evidence="1">Lcl C-terminal domain-containing protein</fullName>
    </recommendedName>
</protein>
<dbReference type="Proteomes" id="UP001156690">
    <property type="component" value="Unassembled WGS sequence"/>
</dbReference>